<dbReference type="Pfam" id="PF12697">
    <property type="entry name" value="Abhydrolase_6"/>
    <property type="match status" value="1"/>
</dbReference>
<keyword evidence="4" id="KW-1185">Reference proteome</keyword>
<dbReference type="GO" id="GO:0016787">
    <property type="term" value="F:hydrolase activity"/>
    <property type="evidence" value="ECO:0007669"/>
    <property type="project" value="UniProtKB-KW"/>
</dbReference>
<name>D7BW96_STRBB</name>
<evidence type="ECO:0000256" key="1">
    <source>
        <dbReference type="ARBA" id="ARBA00022801"/>
    </source>
</evidence>
<dbReference type="GO" id="GO:0016020">
    <property type="term" value="C:membrane"/>
    <property type="evidence" value="ECO:0007669"/>
    <property type="project" value="TreeGrafter"/>
</dbReference>
<dbReference type="Proteomes" id="UP000000377">
    <property type="component" value="Chromosome"/>
</dbReference>
<dbReference type="EMBL" id="CP002047">
    <property type="protein sequence ID" value="ADI11806.1"/>
    <property type="molecule type" value="Genomic_DNA"/>
</dbReference>
<keyword evidence="3" id="KW-0223">Dioxygenase</keyword>
<dbReference type="InterPro" id="IPR050266">
    <property type="entry name" value="AB_hydrolase_sf"/>
</dbReference>
<keyword evidence="1" id="KW-0378">Hydrolase</keyword>
<dbReference type="SUPFAM" id="SSF53474">
    <property type="entry name" value="alpha/beta-Hydrolases"/>
    <property type="match status" value="1"/>
</dbReference>
<dbReference type="InterPro" id="IPR000073">
    <property type="entry name" value="AB_hydrolase_1"/>
</dbReference>
<evidence type="ECO:0000259" key="2">
    <source>
        <dbReference type="Pfam" id="PF12697"/>
    </source>
</evidence>
<dbReference type="GO" id="GO:0051213">
    <property type="term" value="F:dioxygenase activity"/>
    <property type="evidence" value="ECO:0007669"/>
    <property type="project" value="UniProtKB-KW"/>
</dbReference>
<dbReference type="ESTHER" id="strbb-d7bw96">
    <property type="family name" value="HOD-cofactorfree-dioxygenase"/>
</dbReference>
<dbReference type="PATRIC" id="fig|749414.3.peg.8940"/>
<dbReference type="RefSeq" id="WP_014181255.1">
    <property type="nucleotide sequence ID" value="NC_016582.1"/>
</dbReference>
<evidence type="ECO:0000313" key="3">
    <source>
        <dbReference type="EMBL" id="ADI11806.1"/>
    </source>
</evidence>
<sequence length="278" mass="31375">MINTITLNGTQIAFDEHGIPGPGPAIVLLPGWCHDHRYYDRLLRRLAPEHRVIRVNWRGHGPDRTPVADFGIAEQTADTIALLDALDMTTFVPVAHAHGGWVALEMAEELGPQRVPQLLIVDLIMTQLPPDFHFGLQAMQQRETWVMAREGLAQSWMAGSSNEHVTHHALHETGGFGFDMWSRSCRVIENAYNTWGSPMARMEQLTHPRPVRHVFAHPKVAEYDALHEDFRSRNPWFSYTRLEGETHFPALEQPEQVAAELNDFLKGAPLTARGGHPD</sequence>
<dbReference type="Gene3D" id="3.40.50.1820">
    <property type="entry name" value="alpha/beta hydrolase"/>
    <property type="match status" value="1"/>
</dbReference>
<protein>
    <submittedName>
        <fullName evidence="3">Putative dioxygenase</fullName>
    </submittedName>
</protein>
<dbReference type="HOGENOM" id="CLU_087588_0_0_11"/>
<dbReference type="AlphaFoldDB" id="D7BW96"/>
<dbReference type="Gene3D" id="1.10.210.20">
    <property type="match status" value="1"/>
</dbReference>
<accession>D7BW96</accession>
<gene>
    <name evidence="3" type="ordered locus">SBI_08688</name>
</gene>
<proteinExistence type="predicted"/>
<evidence type="ECO:0000313" key="4">
    <source>
        <dbReference type="Proteomes" id="UP000000377"/>
    </source>
</evidence>
<reference evidence="3 4" key="1">
    <citation type="journal article" date="2010" name="J. Bacteriol.">
        <title>Genome sequence of the milbemycin-producing bacterium Streptomyces bingchenggensis.</title>
        <authorList>
            <person name="Wang X.J."/>
            <person name="Yan Y.J."/>
            <person name="Zhang B."/>
            <person name="An J."/>
            <person name="Wang J.J."/>
            <person name="Tian J."/>
            <person name="Jiang L."/>
            <person name="Chen Y.H."/>
            <person name="Huang S.X."/>
            <person name="Yin M."/>
            <person name="Zhang J."/>
            <person name="Gao A.L."/>
            <person name="Liu C.X."/>
            <person name="Zhu Z.X."/>
            <person name="Xiang W.S."/>
        </authorList>
    </citation>
    <scope>NUCLEOTIDE SEQUENCE [LARGE SCALE GENOMIC DNA]</scope>
    <source>
        <strain evidence="3 4">BCW-1</strain>
    </source>
</reference>
<keyword evidence="3" id="KW-0560">Oxidoreductase</keyword>
<dbReference type="KEGG" id="sbh:SBI_08688"/>
<dbReference type="InterPro" id="IPR029058">
    <property type="entry name" value="AB_hydrolase_fold"/>
</dbReference>
<dbReference type="PANTHER" id="PTHR43798:SF31">
    <property type="entry name" value="AB HYDROLASE SUPERFAMILY PROTEIN YCLE"/>
    <property type="match status" value="1"/>
</dbReference>
<organism evidence="3 4">
    <name type="scientific">Streptomyces bingchenggensis (strain BCW-1)</name>
    <dbReference type="NCBI Taxonomy" id="749414"/>
    <lineage>
        <taxon>Bacteria</taxon>
        <taxon>Bacillati</taxon>
        <taxon>Actinomycetota</taxon>
        <taxon>Actinomycetes</taxon>
        <taxon>Kitasatosporales</taxon>
        <taxon>Streptomycetaceae</taxon>
        <taxon>Streptomyces</taxon>
    </lineage>
</organism>
<dbReference type="STRING" id="749414.SBI_08688"/>
<dbReference type="PANTHER" id="PTHR43798">
    <property type="entry name" value="MONOACYLGLYCEROL LIPASE"/>
    <property type="match status" value="1"/>
</dbReference>
<feature type="domain" description="AB hydrolase-1" evidence="2">
    <location>
        <begin position="26"/>
        <end position="259"/>
    </location>
</feature>
<dbReference type="eggNOG" id="COG0596">
    <property type="taxonomic scope" value="Bacteria"/>
</dbReference>